<evidence type="ECO:0000256" key="5">
    <source>
        <dbReference type="ARBA" id="ARBA00022781"/>
    </source>
</evidence>
<evidence type="ECO:0000256" key="1">
    <source>
        <dbReference type="ARBA" id="ARBA00004170"/>
    </source>
</evidence>
<evidence type="ECO:0000256" key="3">
    <source>
        <dbReference type="ARBA" id="ARBA00022448"/>
    </source>
</evidence>
<geneLocation type="plastid" evidence="13"/>
<evidence type="ECO:0000256" key="2">
    <source>
        <dbReference type="ARBA" id="ARBA00005712"/>
    </source>
</evidence>
<evidence type="ECO:0000256" key="6">
    <source>
        <dbReference type="ARBA" id="ARBA00023065"/>
    </source>
</evidence>
<keyword evidence="4 13" id="KW-0934">Plastid</keyword>
<dbReference type="InterPro" id="IPR001469">
    <property type="entry name" value="ATP_synth_F1_dsu/esu"/>
</dbReference>
<gene>
    <name evidence="13" type="primary">atpE</name>
</gene>
<keyword evidence="7" id="KW-0793">Thylakoid</keyword>
<protein>
    <submittedName>
        <fullName evidence="13">ATP synthase CF1 epsilon subunit</fullName>
    </submittedName>
</protein>
<keyword evidence="8" id="KW-0472">Membrane</keyword>
<proteinExistence type="inferred from homology"/>
<dbReference type="GeneID" id="40882751"/>
<dbReference type="HAMAP" id="MF_00530">
    <property type="entry name" value="ATP_synth_epsil_bac"/>
    <property type="match status" value="1"/>
</dbReference>
<comment type="similarity">
    <text evidence="2">Belongs to the ATPase epsilon chain family.</text>
</comment>
<accession>A0A4Y6GUF6</accession>
<evidence type="ECO:0000256" key="4">
    <source>
        <dbReference type="ARBA" id="ARBA00022640"/>
    </source>
</evidence>
<dbReference type="EMBL" id="MK887215">
    <property type="protein sequence ID" value="QDF46573.1"/>
    <property type="molecule type" value="Genomic_DNA"/>
</dbReference>
<dbReference type="GO" id="GO:0046933">
    <property type="term" value="F:proton-transporting ATP synthase activity, rotational mechanism"/>
    <property type="evidence" value="ECO:0007669"/>
    <property type="project" value="InterPro"/>
</dbReference>
<dbReference type="Gene3D" id="2.60.15.10">
    <property type="entry name" value="F0F1 ATP synthase delta/epsilon subunit, N-terminal"/>
    <property type="match status" value="1"/>
</dbReference>
<dbReference type="PANTHER" id="PTHR13822:SF10">
    <property type="entry name" value="ATP SYNTHASE EPSILON CHAIN, CHLOROPLASTIC"/>
    <property type="match status" value="1"/>
</dbReference>
<dbReference type="PANTHER" id="PTHR13822">
    <property type="entry name" value="ATP SYNTHASE DELTA/EPSILON CHAIN"/>
    <property type="match status" value="1"/>
</dbReference>
<feature type="domain" description="ATP synthase F1 complex delta/epsilon subunit N-terminal" evidence="12">
    <location>
        <begin position="4"/>
        <end position="80"/>
    </location>
</feature>
<dbReference type="InterPro" id="IPR020546">
    <property type="entry name" value="ATP_synth_F1_dsu/esu_N"/>
</dbReference>
<evidence type="ECO:0000313" key="13">
    <source>
        <dbReference type="EMBL" id="QDF46573.1"/>
    </source>
</evidence>
<dbReference type="Pfam" id="PF02823">
    <property type="entry name" value="ATP-synt_DE_N"/>
    <property type="match status" value="1"/>
</dbReference>
<keyword evidence="6" id="KW-0406">Ion transport</keyword>
<reference evidence="13" key="1">
    <citation type="journal article" date="2019" name="Plant Mol. Biol.">
        <title>Caught in action: fine-scale plastome evolution in the parasitic plants of Cuscuta section Ceratophorae (Convolvulaceae).</title>
        <authorList>
            <person name="Banerjee A."/>
            <person name="Stefanovic S."/>
        </authorList>
    </citation>
    <scope>NUCLEOTIDE SEQUENCE</scope>
</reference>
<dbReference type="GO" id="GO:0045259">
    <property type="term" value="C:proton-transporting ATP synthase complex"/>
    <property type="evidence" value="ECO:0007669"/>
    <property type="project" value="UniProtKB-KW"/>
</dbReference>
<dbReference type="NCBIfam" id="TIGR01216">
    <property type="entry name" value="ATP_synt_epsi"/>
    <property type="match status" value="1"/>
</dbReference>
<evidence type="ECO:0000259" key="12">
    <source>
        <dbReference type="Pfam" id="PF02823"/>
    </source>
</evidence>
<comment type="subcellular location">
    <subcellularLocation>
        <location evidence="1">Membrane</location>
        <topology evidence="1">Peripheral membrane protein</topology>
    </subcellularLocation>
</comment>
<evidence type="ECO:0000256" key="8">
    <source>
        <dbReference type="ARBA" id="ARBA00023136"/>
    </source>
</evidence>
<dbReference type="FunFam" id="2.60.15.10:FF:000002">
    <property type="entry name" value="ATP synthase epsilon chain, chloroplastic"/>
    <property type="match status" value="1"/>
</dbReference>
<dbReference type="InterPro" id="IPR036771">
    <property type="entry name" value="ATPsynth_dsu/esu_N"/>
</dbReference>
<keyword evidence="10" id="KW-0066">ATP synthesis</keyword>
<dbReference type="RefSeq" id="YP_009673839.1">
    <property type="nucleotide sequence ID" value="NC_043871.1"/>
</dbReference>
<keyword evidence="9" id="KW-0139">CF(1)</keyword>
<keyword evidence="3" id="KW-0813">Transport</keyword>
<keyword evidence="5" id="KW-0375">Hydrogen ion transport</keyword>
<feature type="region of interest" description="Disordered" evidence="11">
    <location>
        <begin position="99"/>
        <end position="119"/>
    </location>
</feature>
<dbReference type="CDD" id="cd12152">
    <property type="entry name" value="F1-ATPase_delta"/>
    <property type="match status" value="1"/>
</dbReference>
<sequence>MTLLKLYVLTPNQIVWDSEVEQIILSTKSGQIGILPDHIPIATVLDIGILKIYYNGQWLSIALMGGVARIAKNAITIFVNYVERGSEISRQEAQETLEIAETNLRNETKNRSNFGSSSR</sequence>
<name>A0A4Y6GUF6_9ASTE</name>
<evidence type="ECO:0000256" key="9">
    <source>
        <dbReference type="ARBA" id="ARBA00023196"/>
    </source>
</evidence>
<evidence type="ECO:0000256" key="11">
    <source>
        <dbReference type="SAM" id="MobiDB-lite"/>
    </source>
</evidence>
<evidence type="ECO:0000256" key="10">
    <source>
        <dbReference type="ARBA" id="ARBA00023310"/>
    </source>
</evidence>
<evidence type="ECO:0000256" key="7">
    <source>
        <dbReference type="ARBA" id="ARBA00023078"/>
    </source>
</evidence>
<organism evidence="13">
    <name type="scientific">Cuscuta bonafortunae</name>
    <dbReference type="NCBI Taxonomy" id="1197926"/>
    <lineage>
        <taxon>Eukaryota</taxon>
        <taxon>Viridiplantae</taxon>
        <taxon>Streptophyta</taxon>
        <taxon>Embryophyta</taxon>
        <taxon>Tracheophyta</taxon>
        <taxon>Spermatophyta</taxon>
        <taxon>Magnoliopsida</taxon>
        <taxon>eudicotyledons</taxon>
        <taxon>Gunneridae</taxon>
        <taxon>Pentapetalae</taxon>
        <taxon>asterids</taxon>
        <taxon>lamiids</taxon>
        <taxon>Solanales</taxon>
        <taxon>Convolvulaceae</taxon>
        <taxon>Cuscuteae</taxon>
        <taxon>Cuscuta</taxon>
        <taxon>Cuscuta subgen. Grammica</taxon>
        <taxon>Cuscuta sect. Ceratophorae</taxon>
    </lineage>
</organism>
<dbReference type="AlphaFoldDB" id="A0A4Y6GUF6"/>
<dbReference type="SUPFAM" id="SSF51344">
    <property type="entry name" value="Epsilon subunit of F1F0-ATP synthase N-terminal domain"/>
    <property type="match status" value="1"/>
</dbReference>